<protein>
    <submittedName>
        <fullName evidence="15">ATP-dependent RNA helicase DEAH12, chloroplastic</fullName>
    </submittedName>
</protein>
<dbReference type="Gene3D" id="3.40.50.300">
    <property type="entry name" value="P-loop containing nucleotide triphosphate hydrolases"/>
    <property type="match status" value="1"/>
</dbReference>
<dbReference type="InterPro" id="IPR002867">
    <property type="entry name" value="IBR_dom"/>
</dbReference>
<dbReference type="CDD" id="cd20335">
    <property type="entry name" value="BRcat_RBR"/>
    <property type="match status" value="1"/>
</dbReference>
<evidence type="ECO:0000256" key="11">
    <source>
        <dbReference type="PROSITE-ProRule" id="PRU00175"/>
    </source>
</evidence>
<keyword evidence="2" id="KW-0479">Metal-binding</keyword>
<evidence type="ECO:0000259" key="14">
    <source>
        <dbReference type="PROSITE" id="PS51873"/>
    </source>
</evidence>
<evidence type="ECO:0000256" key="8">
    <source>
        <dbReference type="ARBA" id="ARBA00022806"/>
    </source>
</evidence>
<keyword evidence="9" id="KW-0862">Zinc</keyword>
<dbReference type="SMART" id="SM00847">
    <property type="entry name" value="HA2"/>
    <property type="match status" value="1"/>
</dbReference>
<proteinExistence type="predicted"/>
<dbReference type="PANTHER" id="PTHR18934">
    <property type="entry name" value="ATP-DEPENDENT RNA HELICASE"/>
    <property type="match status" value="1"/>
</dbReference>
<dbReference type="InterPro" id="IPR027417">
    <property type="entry name" value="P-loop_NTPase"/>
</dbReference>
<dbReference type="GO" id="GO:0003723">
    <property type="term" value="F:RNA binding"/>
    <property type="evidence" value="ECO:0007669"/>
    <property type="project" value="TreeGrafter"/>
</dbReference>
<dbReference type="PROSITE" id="PS50089">
    <property type="entry name" value="ZF_RING_2"/>
    <property type="match status" value="1"/>
</dbReference>
<dbReference type="EMBL" id="BMAV01012932">
    <property type="protein sequence ID" value="GFY59989.1"/>
    <property type="molecule type" value="Genomic_DNA"/>
</dbReference>
<evidence type="ECO:0000256" key="2">
    <source>
        <dbReference type="ARBA" id="ARBA00022723"/>
    </source>
</evidence>
<feature type="domain" description="RING-type" evidence="13">
    <location>
        <begin position="1512"/>
        <end position="1551"/>
    </location>
</feature>
<dbReference type="SMART" id="SM00647">
    <property type="entry name" value="IBR"/>
    <property type="match status" value="2"/>
</dbReference>
<keyword evidence="12" id="KW-0175">Coiled coil</keyword>
<dbReference type="PROSITE" id="PS51873">
    <property type="entry name" value="TRIAD"/>
    <property type="match status" value="1"/>
</dbReference>
<dbReference type="GO" id="GO:0034458">
    <property type="term" value="F:3'-5' RNA helicase activity"/>
    <property type="evidence" value="ECO:0007669"/>
    <property type="project" value="TreeGrafter"/>
</dbReference>
<evidence type="ECO:0000256" key="1">
    <source>
        <dbReference type="ARBA" id="ARBA00022679"/>
    </source>
</evidence>
<dbReference type="InterPro" id="IPR044066">
    <property type="entry name" value="TRIAD_supradom"/>
</dbReference>
<evidence type="ECO:0000256" key="12">
    <source>
        <dbReference type="SAM" id="Coils"/>
    </source>
</evidence>
<evidence type="ECO:0000256" key="7">
    <source>
        <dbReference type="ARBA" id="ARBA00022801"/>
    </source>
</evidence>
<keyword evidence="7" id="KW-0378">Hydrolase</keyword>
<evidence type="ECO:0000256" key="10">
    <source>
        <dbReference type="ARBA" id="ARBA00022840"/>
    </source>
</evidence>
<evidence type="ECO:0000256" key="4">
    <source>
        <dbReference type="ARBA" id="ARBA00022741"/>
    </source>
</evidence>
<dbReference type="GO" id="GO:0008270">
    <property type="term" value="F:zinc ion binding"/>
    <property type="evidence" value="ECO:0007669"/>
    <property type="project" value="UniProtKB-KW"/>
</dbReference>
<dbReference type="OrthoDB" id="69641at2759"/>
<feature type="coiled-coil region" evidence="12">
    <location>
        <begin position="1294"/>
        <end position="1321"/>
    </location>
</feature>
<dbReference type="Pfam" id="PF01485">
    <property type="entry name" value="IBR"/>
    <property type="match status" value="1"/>
</dbReference>
<sequence>MVLNFSTYHSDSDNPDSVLNVESNCSQKTLASCHVPRTSDTQYTMKNNSDVHFPDLLFSNTMLSNQCKKQTKKEKHYEDDDESVLLSSKSELWLENVSDLNSNNPGIFKSNTISCQSESNLLLNKVDQIYEFHCSSCKNKDVQSNHSYKKGRKNVNRNDDIDIETHKSNTSFPFKSFDSRKRNLELNNSEHVLPSIRTEDCSKYDKQNMPSREYLSVNFSNDVPQCKFSFPFDAVMQYRQDIEELSEQCISKIYLEMKRKETFLKNHKYSKTLEFFSNNLSLQLKQFEKVISELKFRLSSACTLRTEEAINHCEQIKKELLLECRLLDNYFPAYAFRDSMLNSVKANQIIIINADNSFGFNMILPLLIRLKFSESFVISCESCEILKMRLSKWLSNFLGKVETELSHKKQFLNVMLCITEKQMLDYFVNNKYVFKQAVCIIFNLSLVRSIESDLVLANFQEILKLNKDSKLILLTSPYADINMYRNYFSKMKSDGVSVLKYENINLPVATIWKNDALTPLDDYVCQVVQTIFAILTLENKGDILAFLPDFNDLQKVKELLEIKLSHLHLHEIECLLLYENASYVINYKTVPDSKRTVFLASSCAESAVFPSVKFVVDCGLQRSIFYDSNLKRDVSKITFISRQRAKLRKYLASSFTSGVCYRIYNKTNYCEDMLQKDYPEILRRNPFSTFLKLFQFRVNNISKLQLIEFYPEKVLCSTMKDLKKYGALKDQNVTTLGEDMSKLPFDGRYSKLILLAMEQGFAFEAIIVFAFFCNNQNIFLHSNNERHQQLIDAVKLQLTLNDSDTFTYLNIYKNWMDVAFSSEWCKNHHININVLKNVQLCVSEICGIIKDCLGENIYQGFSNLQNCYLDFTEILLECFHHDLCVFSGHSKGGYRILSISSMGFVHPTSVIYQMKNPPQFILCDHIVCNEKNTLIHITAVSTDLVLKALSNNMLHFDYYNLFEETLICRVIEPVGQELMNEILLGVDGKKFKVIEEQIRKDSGSNFIFIDLSVNKGCVYIYALPDYIDFAQCALEDNLKCKFDNILHEHCTDILEIKYEQNKVYFEINWSKGAVAVTLIPRSQNESQNAHKQDFIDEDILASVKNASYLPYQLCLAWIRRPSSGEAYVTYKDKTNFMCARKLALKYINIFGYEIFIQVSSKKENQLDITGLPPETNIALLIKELHLLSPNSEISAVELKYIPPFETSDSYLLKLKSMVTDVCNEFILDEYDVIIPKPDPKDLDMMVFINTREKEALNLIVDVLLVDIVKDKKFITKVIYSLVIKCNKDVCKILRSVFISEIKQMEQNLKNYSEDKTDYEIGFSIDLESEEKALIKISCNNIDILSLIQRKINDLLEGEIVSNRNIKNIKNIFFHGGQVWLGNLAKAENVHIVKNSKTRTLILYGSKEACDNIKCQIRMFLENSEHNVIRTISFNTVQNSSMLLKAIIREYGVNLERFIELCELHSALLDIKDHKMLFHGSVQSVEKAEECIKILSDNLDVSIPSVEQSHEICPVCVCPAYNLTFRLEHCGHLYCLECIQALVEQAQFPIHCCAENCSKDIVPKDLKKILNDDHTKIKSLLEKSMKDYLEKNRKYIFYCPAPDCQMFLFKEDISGSKLQCPLCKNEICTKCNVLYHQGYTCDMYQNSKKDPDYSFKVWQKGSVKCKQCPRCKTAIEKVSGCNRMSCTSCHGNFCWICLAAFPTENQVYDHINTSHRGMLFA</sequence>
<name>A0A8X7CCM1_9ARAC</name>
<dbReference type="SUPFAM" id="SSF57850">
    <property type="entry name" value="RING/U-box"/>
    <property type="match status" value="3"/>
</dbReference>
<accession>A0A8X7CCM1</accession>
<evidence type="ECO:0000256" key="6">
    <source>
        <dbReference type="ARBA" id="ARBA00022786"/>
    </source>
</evidence>
<keyword evidence="10" id="KW-0067">ATP-binding</keyword>
<evidence type="ECO:0000256" key="3">
    <source>
        <dbReference type="ARBA" id="ARBA00022737"/>
    </source>
</evidence>
<evidence type="ECO:0000256" key="9">
    <source>
        <dbReference type="ARBA" id="ARBA00022833"/>
    </source>
</evidence>
<evidence type="ECO:0000259" key="13">
    <source>
        <dbReference type="PROSITE" id="PS50089"/>
    </source>
</evidence>
<dbReference type="GO" id="GO:0005524">
    <property type="term" value="F:ATP binding"/>
    <property type="evidence" value="ECO:0007669"/>
    <property type="project" value="UniProtKB-KW"/>
</dbReference>
<organism evidence="15 16">
    <name type="scientific">Trichonephila inaurata madagascariensis</name>
    <dbReference type="NCBI Taxonomy" id="2747483"/>
    <lineage>
        <taxon>Eukaryota</taxon>
        <taxon>Metazoa</taxon>
        <taxon>Ecdysozoa</taxon>
        <taxon>Arthropoda</taxon>
        <taxon>Chelicerata</taxon>
        <taxon>Arachnida</taxon>
        <taxon>Araneae</taxon>
        <taxon>Araneomorphae</taxon>
        <taxon>Entelegynae</taxon>
        <taxon>Araneoidea</taxon>
        <taxon>Nephilidae</taxon>
        <taxon>Trichonephila</taxon>
        <taxon>Trichonephila inaurata</taxon>
    </lineage>
</organism>
<keyword evidence="3" id="KW-0677">Repeat</keyword>
<dbReference type="InterPro" id="IPR056245">
    <property type="entry name" value="KH_DEAH11/12"/>
</dbReference>
<dbReference type="Pfam" id="PF24471">
    <property type="entry name" value="KH_DEAH11"/>
    <property type="match status" value="1"/>
</dbReference>
<reference evidence="15" key="1">
    <citation type="submission" date="2020-08" db="EMBL/GenBank/DDBJ databases">
        <title>Multicomponent nature underlies the extraordinary mechanical properties of spider dragline silk.</title>
        <authorList>
            <person name="Kono N."/>
            <person name="Nakamura H."/>
            <person name="Mori M."/>
            <person name="Yoshida Y."/>
            <person name="Ohtoshi R."/>
            <person name="Malay A.D."/>
            <person name="Moran D.A.P."/>
            <person name="Tomita M."/>
            <person name="Numata K."/>
            <person name="Arakawa K."/>
        </authorList>
    </citation>
    <scope>NUCLEOTIDE SEQUENCE</scope>
</reference>
<dbReference type="GO" id="GO:0016740">
    <property type="term" value="F:transferase activity"/>
    <property type="evidence" value="ECO:0007669"/>
    <property type="project" value="UniProtKB-KW"/>
</dbReference>
<dbReference type="SUPFAM" id="SSF52540">
    <property type="entry name" value="P-loop containing nucleoside triphosphate hydrolases"/>
    <property type="match status" value="1"/>
</dbReference>
<dbReference type="PROSITE" id="PS00518">
    <property type="entry name" value="ZF_RING_1"/>
    <property type="match status" value="1"/>
</dbReference>
<keyword evidence="5 11" id="KW-0863">Zinc-finger</keyword>
<evidence type="ECO:0000313" key="15">
    <source>
        <dbReference type="EMBL" id="GFY59989.1"/>
    </source>
</evidence>
<dbReference type="InterPro" id="IPR001841">
    <property type="entry name" value="Znf_RING"/>
</dbReference>
<dbReference type="Pfam" id="PF22191">
    <property type="entry name" value="IBR_1"/>
    <property type="match status" value="1"/>
</dbReference>
<dbReference type="InterPro" id="IPR017907">
    <property type="entry name" value="Znf_RING_CS"/>
</dbReference>
<keyword evidence="16" id="KW-1185">Reference proteome</keyword>
<evidence type="ECO:0000313" key="16">
    <source>
        <dbReference type="Proteomes" id="UP000886998"/>
    </source>
</evidence>
<evidence type="ECO:0000256" key="5">
    <source>
        <dbReference type="ARBA" id="ARBA00022771"/>
    </source>
</evidence>
<feature type="domain" description="RING-type" evidence="14">
    <location>
        <begin position="1508"/>
        <end position="1718"/>
    </location>
</feature>
<gene>
    <name evidence="15" type="primary">At5g10370</name>
    <name evidence="15" type="ORF">TNIN_64591</name>
</gene>
<comment type="caution">
    <text evidence="15">The sequence shown here is derived from an EMBL/GenBank/DDBJ whole genome shotgun (WGS) entry which is preliminary data.</text>
</comment>
<dbReference type="Proteomes" id="UP000886998">
    <property type="component" value="Unassembled WGS sequence"/>
</dbReference>
<dbReference type="PANTHER" id="PTHR18934:SF91">
    <property type="entry name" value="PRE-MRNA-SPLICING FACTOR ATP-DEPENDENT RNA HELICASE PRP16"/>
    <property type="match status" value="1"/>
</dbReference>
<keyword evidence="1" id="KW-0808">Transferase</keyword>
<dbReference type="InterPro" id="IPR007502">
    <property type="entry name" value="Helicase-assoc_dom"/>
</dbReference>
<keyword evidence="4" id="KW-0547">Nucleotide-binding</keyword>
<dbReference type="Gene3D" id="1.20.120.1750">
    <property type="match status" value="1"/>
</dbReference>
<keyword evidence="6" id="KW-0833">Ubl conjugation pathway</keyword>
<dbReference type="GO" id="GO:0016787">
    <property type="term" value="F:hydrolase activity"/>
    <property type="evidence" value="ECO:0007669"/>
    <property type="project" value="UniProtKB-KW"/>
</dbReference>
<dbReference type="Gene3D" id="1.20.120.1080">
    <property type="match status" value="1"/>
</dbReference>
<keyword evidence="8 15" id="KW-0347">Helicase</keyword>